<accession>A0ABQ3XE99</accession>
<evidence type="ECO:0000313" key="2">
    <source>
        <dbReference type="Proteomes" id="UP000612282"/>
    </source>
</evidence>
<name>A0ABQ3XE99_9ACTN</name>
<dbReference type="EMBL" id="BOMG01000063">
    <property type="protein sequence ID" value="GID56831.1"/>
    <property type="molecule type" value="Genomic_DNA"/>
</dbReference>
<sequence>MPVLAINTYLSLAINTYLGEVNNPGRKAAAPAPAEFDRTVQVIGGRVLAGVDDSPISYLAVDHAAAEAAVVLARHRRGTPAGGLLAATLQVLPRRGHCPVFLVG</sequence>
<comment type="caution">
    <text evidence="1">The sequence shown here is derived from an EMBL/GenBank/DDBJ whole genome shotgun (WGS) entry which is preliminary data.</text>
</comment>
<dbReference type="RefSeq" id="WP_203798792.1">
    <property type="nucleotide sequence ID" value="NZ_BAAAQE010000108.1"/>
</dbReference>
<protein>
    <submittedName>
        <fullName evidence="1">Uncharacterized protein</fullName>
    </submittedName>
</protein>
<gene>
    <name evidence="1" type="ORF">Aco03nite_052350</name>
</gene>
<organism evidence="1 2">
    <name type="scientific">Actinoplanes couchii</name>
    <dbReference type="NCBI Taxonomy" id="403638"/>
    <lineage>
        <taxon>Bacteria</taxon>
        <taxon>Bacillati</taxon>
        <taxon>Actinomycetota</taxon>
        <taxon>Actinomycetes</taxon>
        <taxon>Micromonosporales</taxon>
        <taxon>Micromonosporaceae</taxon>
        <taxon>Actinoplanes</taxon>
    </lineage>
</organism>
<evidence type="ECO:0000313" key="1">
    <source>
        <dbReference type="EMBL" id="GID56831.1"/>
    </source>
</evidence>
<dbReference type="Proteomes" id="UP000612282">
    <property type="component" value="Unassembled WGS sequence"/>
</dbReference>
<keyword evidence="2" id="KW-1185">Reference proteome</keyword>
<proteinExistence type="predicted"/>
<reference evidence="1 2" key="1">
    <citation type="submission" date="2021-01" db="EMBL/GenBank/DDBJ databases">
        <title>Whole genome shotgun sequence of Actinoplanes couchii NBRC 106145.</title>
        <authorList>
            <person name="Komaki H."/>
            <person name="Tamura T."/>
        </authorList>
    </citation>
    <scope>NUCLEOTIDE SEQUENCE [LARGE SCALE GENOMIC DNA]</scope>
    <source>
        <strain evidence="1 2">NBRC 106145</strain>
    </source>
</reference>